<dbReference type="InterPro" id="IPR033347">
    <property type="entry name" value="Di19"/>
</dbReference>
<feature type="compositionally biased region" description="Basic and acidic residues" evidence="2">
    <location>
        <begin position="239"/>
        <end position="248"/>
    </location>
</feature>
<evidence type="ECO:0000259" key="3">
    <source>
        <dbReference type="Pfam" id="PF05605"/>
    </source>
</evidence>
<protein>
    <recommendedName>
        <fullName evidence="7">Drought induced 19 protein type zinc-binding domain-containing protein</fullName>
    </recommendedName>
</protein>
<feature type="region of interest" description="Disordered" evidence="2">
    <location>
        <begin position="230"/>
        <end position="250"/>
    </location>
</feature>
<dbReference type="PANTHER" id="PTHR31875">
    <property type="entry name" value="PROTEIN DEHYDRATION-INDUCED 19"/>
    <property type="match status" value="1"/>
</dbReference>
<feature type="domain" description="Di19 C-terminal" evidence="4">
    <location>
        <begin position="118"/>
        <end position="219"/>
    </location>
</feature>
<dbReference type="Pfam" id="PF14571">
    <property type="entry name" value="Di19_C"/>
    <property type="match status" value="1"/>
</dbReference>
<dbReference type="Pfam" id="PF05605">
    <property type="entry name" value="zf-Di19"/>
    <property type="match status" value="1"/>
</dbReference>
<dbReference type="Proteomes" id="UP000326396">
    <property type="component" value="Linkage Group LG7"/>
</dbReference>
<dbReference type="AlphaFoldDB" id="A0A5N6M4M0"/>
<dbReference type="InterPro" id="IPR008598">
    <property type="entry name" value="Di19_Zn-bd"/>
</dbReference>
<dbReference type="OrthoDB" id="6270329at2759"/>
<accession>A0A5N6M4M0</accession>
<dbReference type="InterPro" id="IPR027935">
    <property type="entry name" value="Di19_C"/>
</dbReference>
<proteinExistence type="inferred from homology"/>
<feature type="domain" description="Di19 zinc-binding" evidence="3">
    <location>
        <begin position="36"/>
        <end position="89"/>
    </location>
</feature>
<feature type="region of interest" description="Disordered" evidence="2">
    <location>
        <begin position="166"/>
        <end position="196"/>
    </location>
</feature>
<reference evidence="5 6" key="1">
    <citation type="submission" date="2019-05" db="EMBL/GenBank/DDBJ databases">
        <title>Mikania micrantha, genome provides insights into the molecular mechanism of rapid growth.</title>
        <authorList>
            <person name="Liu B."/>
        </authorList>
    </citation>
    <scope>NUCLEOTIDE SEQUENCE [LARGE SCALE GENOMIC DNA]</scope>
    <source>
        <strain evidence="5">NLD-2019</strain>
        <tissue evidence="5">Leaf</tissue>
    </source>
</reference>
<dbReference type="EMBL" id="SZYD01000017">
    <property type="protein sequence ID" value="KAD3068692.1"/>
    <property type="molecule type" value="Genomic_DNA"/>
</dbReference>
<gene>
    <name evidence="5" type="ORF">E3N88_36572</name>
</gene>
<comment type="similarity">
    <text evidence="1">Belongs to the Di19 family.</text>
</comment>
<evidence type="ECO:0000313" key="6">
    <source>
        <dbReference type="Proteomes" id="UP000326396"/>
    </source>
</evidence>
<comment type="caution">
    <text evidence="5">The sequence shown here is derived from an EMBL/GenBank/DDBJ whole genome shotgun (WGS) entry which is preliminary data.</text>
</comment>
<feature type="compositionally biased region" description="Polar residues" evidence="2">
    <location>
        <begin position="166"/>
        <end position="188"/>
    </location>
</feature>
<evidence type="ECO:0000256" key="1">
    <source>
        <dbReference type="ARBA" id="ARBA00007109"/>
    </source>
</evidence>
<evidence type="ECO:0000256" key="2">
    <source>
        <dbReference type="SAM" id="MobiDB-lite"/>
    </source>
</evidence>
<evidence type="ECO:0000313" key="5">
    <source>
        <dbReference type="EMBL" id="KAD3068692.1"/>
    </source>
</evidence>
<name>A0A5N6M4M0_9ASTR</name>
<keyword evidence="6" id="KW-1185">Reference proteome</keyword>
<evidence type="ECO:0000259" key="4">
    <source>
        <dbReference type="Pfam" id="PF14571"/>
    </source>
</evidence>
<sequence length="386" mass="44524">MRNSIDDDDSFACRVLKHFPVDSEDEEEEEEESNLEMACPYNCSERSDALGLCVHLEDQHPLEIKLGVCPVCTANLGKNMISHLIIQHQRILKISFFSSNYNDLCKRKLHDDESLSMLSLLRKKLQEHSRTLQRESAFVSSSTNSATDPLLLSFVYNSQIHEPQAVSFSEPSSSKILPNSETLESNNDGDIPAGFLSSKDHEEKAQKSDFMQTILFSTIFNDNFSPSNSINSTHDSDDDYHISEHSDSDSSYGFDSMEVMLLLDDIEEFIDENKSSYDQQVDIDFMIQQFWENWDDKDSKGYNDFIKFRDLMALLKEMYEENLEMVKLSEDFQAGMNNVDKTTFKLSHKIWGEKSDEEEVFWRKIYQDEEEEEVRGKKEGRGRGCG</sequence>
<dbReference type="PANTHER" id="PTHR31875:SF26">
    <property type="entry name" value="PROTEIN DEHYDRATION-INDUCED 19-RELATED"/>
    <property type="match status" value="1"/>
</dbReference>
<evidence type="ECO:0008006" key="7">
    <source>
        <dbReference type="Google" id="ProtNLM"/>
    </source>
</evidence>
<organism evidence="5 6">
    <name type="scientific">Mikania micrantha</name>
    <name type="common">bitter vine</name>
    <dbReference type="NCBI Taxonomy" id="192012"/>
    <lineage>
        <taxon>Eukaryota</taxon>
        <taxon>Viridiplantae</taxon>
        <taxon>Streptophyta</taxon>
        <taxon>Embryophyta</taxon>
        <taxon>Tracheophyta</taxon>
        <taxon>Spermatophyta</taxon>
        <taxon>Magnoliopsida</taxon>
        <taxon>eudicotyledons</taxon>
        <taxon>Gunneridae</taxon>
        <taxon>Pentapetalae</taxon>
        <taxon>asterids</taxon>
        <taxon>campanulids</taxon>
        <taxon>Asterales</taxon>
        <taxon>Asteraceae</taxon>
        <taxon>Asteroideae</taxon>
        <taxon>Heliantheae alliance</taxon>
        <taxon>Eupatorieae</taxon>
        <taxon>Mikania</taxon>
    </lineage>
</organism>